<dbReference type="SUPFAM" id="SSF143744">
    <property type="entry name" value="GlcG-like"/>
    <property type="match status" value="1"/>
</dbReference>
<gene>
    <name evidence="1" type="ORF">FJM51_00085</name>
</gene>
<dbReference type="InterPro" id="IPR052517">
    <property type="entry name" value="GlcG_carb_metab_protein"/>
</dbReference>
<dbReference type="PANTHER" id="PTHR34309:SF10">
    <property type="entry name" value="SLR1406 PROTEIN"/>
    <property type="match status" value="1"/>
</dbReference>
<comment type="caution">
    <text evidence="1">The sequence shown here is derived from an EMBL/GenBank/DDBJ whole genome shotgun (WGS) entry which is preliminary data.</text>
</comment>
<dbReference type="Proteomes" id="UP000319255">
    <property type="component" value="Unassembled WGS sequence"/>
</dbReference>
<dbReference type="InterPro" id="IPR038084">
    <property type="entry name" value="PduO/GlcC-like_sf"/>
</dbReference>
<name>A0A501X1A3_9RHOB</name>
<evidence type="ECO:0000313" key="1">
    <source>
        <dbReference type="EMBL" id="TPE53486.1"/>
    </source>
</evidence>
<evidence type="ECO:0000313" key="2">
    <source>
        <dbReference type="Proteomes" id="UP000319255"/>
    </source>
</evidence>
<dbReference type="AlphaFoldDB" id="A0A501X1A3"/>
<dbReference type="RefSeq" id="WP_140452064.1">
    <property type="nucleotide sequence ID" value="NZ_VFRP01000001.1"/>
</dbReference>
<reference evidence="1 2" key="1">
    <citation type="submission" date="2019-06" db="EMBL/GenBank/DDBJ databases">
        <title>A novel bacterium of genus Amaricoccus, isolated from marine sediment.</title>
        <authorList>
            <person name="Huang H."/>
            <person name="Mo K."/>
            <person name="Hu Y."/>
        </authorList>
    </citation>
    <scope>NUCLEOTIDE SEQUENCE [LARGE SCALE GENOMIC DNA]</scope>
    <source>
        <strain evidence="1 2">HB172011</strain>
    </source>
</reference>
<proteinExistence type="predicted"/>
<dbReference type="Pfam" id="PF03928">
    <property type="entry name" value="HbpS-like"/>
    <property type="match status" value="1"/>
</dbReference>
<dbReference type="EMBL" id="VFRP01000001">
    <property type="protein sequence ID" value="TPE53486.1"/>
    <property type="molecule type" value="Genomic_DNA"/>
</dbReference>
<dbReference type="OrthoDB" id="9815788at2"/>
<dbReference type="PANTHER" id="PTHR34309">
    <property type="entry name" value="SLR1406 PROTEIN"/>
    <property type="match status" value="1"/>
</dbReference>
<dbReference type="InterPro" id="IPR005624">
    <property type="entry name" value="PduO/GlcC-like"/>
</dbReference>
<protein>
    <submittedName>
        <fullName evidence="1">Heme-binding protein</fullName>
    </submittedName>
</protein>
<sequence>MDLTLAEARGIAEDCLRFAGEMNLKPLTVAVLDASGHLKALLRQDGTSLLRPEIAQGKARGAIALGLGSRALFERAKEQPYFIQSMNALAGGALVPVPGGVLVKRDGRIIGAVGITGDTSDNDEACAVRAIEAAGLTADAG</sequence>
<keyword evidence="2" id="KW-1185">Reference proteome</keyword>
<accession>A0A501X1A3</accession>
<organism evidence="1 2">
    <name type="scientific">Amaricoccus solimangrovi</name>
    <dbReference type="NCBI Taxonomy" id="2589815"/>
    <lineage>
        <taxon>Bacteria</taxon>
        <taxon>Pseudomonadati</taxon>
        <taxon>Pseudomonadota</taxon>
        <taxon>Alphaproteobacteria</taxon>
        <taxon>Rhodobacterales</taxon>
        <taxon>Paracoccaceae</taxon>
        <taxon>Amaricoccus</taxon>
    </lineage>
</organism>
<dbReference type="Gene3D" id="3.30.450.150">
    <property type="entry name" value="Haem-degrading domain"/>
    <property type="match status" value="1"/>
</dbReference>